<protein>
    <recommendedName>
        <fullName evidence="2">NTF2 domain-containing protein</fullName>
    </recommendedName>
</protein>
<accession>A0AA38H5J4</accession>
<evidence type="ECO:0000313" key="3">
    <source>
        <dbReference type="EMBL" id="KAI9634430.1"/>
    </source>
</evidence>
<feature type="compositionally biased region" description="Low complexity" evidence="1">
    <location>
        <begin position="9"/>
        <end position="21"/>
    </location>
</feature>
<evidence type="ECO:0000313" key="4">
    <source>
        <dbReference type="Proteomes" id="UP001164286"/>
    </source>
</evidence>
<dbReference type="GeneID" id="77729066"/>
<dbReference type="PANTHER" id="PTHR12612">
    <property type="entry name" value="NUCLEAR TRANSPORT FACTOR 2"/>
    <property type="match status" value="1"/>
</dbReference>
<dbReference type="InterPro" id="IPR045875">
    <property type="entry name" value="NTF2"/>
</dbReference>
<comment type="caution">
    <text evidence="3">The sequence shown here is derived from an EMBL/GenBank/DDBJ whole genome shotgun (WGS) entry which is preliminary data.</text>
</comment>
<dbReference type="RefSeq" id="XP_052944207.1">
    <property type="nucleotide sequence ID" value="XM_053089861.1"/>
</dbReference>
<feature type="region of interest" description="Disordered" evidence="1">
    <location>
        <begin position="1"/>
        <end position="37"/>
    </location>
</feature>
<name>A0AA38H5J4_9TREE</name>
<reference evidence="3" key="1">
    <citation type="journal article" date="2022" name="G3 (Bethesda)">
        <title>High quality genome of the basidiomycete yeast Dioszegia hungarica PDD-24b-2 isolated from cloud water.</title>
        <authorList>
            <person name="Jarrige D."/>
            <person name="Haridas S."/>
            <person name="Bleykasten-Grosshans C."/>
            <person name="Joly M."/>
            <person name="Nadalig T."/>
            <person name="Sancelme M."/>
            <person name="Vuilleumier S."/>
            <person name="Grigoriev I.V."/>
            <person name="Amato P."/>
            <person name="Bringel F."/>
        </authorList>
    </citation>
    <scope>NUCLEOTIDE SEQUENCE</scope>
    <source>
        <strain evidence="3">PDD-24b-2</strain>
    </source>
</reference>
<sequence length="199" mass="21606">MAMHPSRQAALGLAPGPAPAARGNLQTSKGKQPERPYIGPWSSHALDAASHGAIAFCQIYYEAYDEPTRRDTEIPQLFLPQAKVVWNGNPVPADLPNFMGFLKGVPLSRHDLQTLDCHPIPVLDPAAPPSSAPDIIVNVTGSVLHGPHVLAGFNDAQATHAPQNHPRKFHEMFMLRAAEQGEGMQPKYAIHSSNFRFIG</sequence>
<dbReference type="InterPro" id="IPR019488">
    <property type="entry name" value="Nucl_pore_RNA_shuttling_Mtr2"/>
</dbReference>
<evidence type="ECO:0000259" key="2">
    <source>
        <dbReference type="PROSITE" id="PS50177"/>
    </source>
</evidence>
<feature type="domain" description="NTF2" evidence="2">
    <location>
        <begin position="52"/>
        <end position="197"/>
    </location>
</feature>
<dbReference type="InterPro" id="IPR032710">
    <property type="entry name" value="NTF2-like_dom_sf"/>
</dbReference>
<keyword evidence="4" id="KW-1185">Reference proteome</keyword>
<dbReference type="GO" id="GO:0006913">
    <property type="term" value="P:nucleocytoplasmic transport"/>
    <property type="evidence" value="ECO:0007669"/>
    <property type="project" value="InterPro"/>
</dbReference>
<dbReference type="PROSITE" id="PS50177">
    <property type="entry name" value="NTF2_DOMAIN"/>
    <property type="match status" value="1"/>
</dbReference>
<evidence type="ECO:0000256" key="1">
    <source>
        <dbReference type="SAM" id="MobiDB-lite"/>
    </source>
</evidence>
<organism evidence="3 4">
    <name type="scientific">Dioszegia hungarica</name>
    <dbReference type="NCBI Taxonomy" id="4972"/>
    <lineage>
        <taxon>Eukaryota</taxon>
        <taxon>Fungi</taxon>
        <taxon>Dikarya</taxon>
        <taxon>Basidiomycota</taxon>
        <taxon>Agaricomycotina</taxon>
        <taxon>Tremellomycetes</taxon>
        <taxon>Tremellales</taxon>
        <taxon>Bulleribasidiaceae</taxon>
        <taxon>Dioszegia</taxon>
    </lineage>
</organism>
<dbReference type="Pfam" id="PF10429">
    <property type="entry name" value="Mtr2"/>
    <property type="match status" value="1"/>
</dbReference>
<dbReference type="AlphaFoldDB" id="A0AA38H5J4"/>
<dbReference type="Gene3D" id="3.10.450.50">
    <property type="match status" value="1"/>
</dbReference>
<dbReference type="InterPro" id="IPR018222">
    <property type="entry name" value="Nuclear_transport_factor_2_euk"/>
</dbReference>
<gene>
    <name evidence="3" type="ORF">MKK02DRAFT_37961</name>
</gene>
<dbReference type="EMBL" id="JAKWFO010000007">
    <property type="protein sequence ID" value="KAI9634430.1"/>
    <property type="molecule type" value="Genomic_DNA"/>
</dbReference>
<dbReference type="SUPFAM" id="SSF54427">
    <property type="entry name" value="NTF2-like"/>
    <property type="match status" value="1"/>
</dbReference>
<proteinExistence type="predicted"/>
<dbReference type="Proteomes" id="UP001164286">
    <property type="component" value="Unassembled WGS sequence"/>
</dbReference>